<keyword evidence="1" id="KW-1133">Transmembrane helix</keyword>
<protein>
    <recommendedName>
        <fullName evidence="2">LTD domain-containing protein</fullName>
    </recommendedName>
</protein>
<comment type="caution">
    <text evidence="3">The sequence shown here is derived from an EMBL/GenBank/DDBJ whole genome shotgun (WGS) entry which is preliminary data.</text>
</comment>
<dbReference type="EMBL" id="PGTN01000027">
    <property type="protein sequence ID" value="PJF47996.1"/>
    <property type="molecule type" value="Genomic_DNA"/>
</dbReference>
<evidence type="ECO:0000259" key="2">
    <source>
        <dbReference type="PROSITE" id="PS51841"/>
    </source>
</evidence>
<dbReference type="InterPro" id="IPR001322">
    <property type="entry name" value="Lamin_tail_dom"/>
</dbReference>
<gene>
    <name evidence="3" type="ORF">CUN48_05670</name>
</gene>
<feature type="domain" description="LTD" evidence="2">
    <location>
        <begin position="112"/>
        <end position="221"/>
    </location>
</feature>
<dbReference type="SUPFAM" id="SSF74853">
    <property type="entry name" value="Lamin A/C globular tail domain"/>
    <property type="match status" value="1"/>
</dbReference>
<dbReference type="PROSITE" id="PS51841">
    <property type="entry name" value="LTD"/>
    <property type="match status" value="1"/>
</dbReference>
<organism evidence="3 4">
    <name type="scientific">Candidatus Thermofonsia Clade 3 bacterium</name>
    <dbReference type="NCBI Taxonomy" id="2364212"/>
    <lineage>
        <taxon>Bacteria</taxon>
        <taxon>Bacillati</taxon>
        <taxon>Chloroflexota</taxon>
        <taxon>Candidatus Thermofontia</taxon>
        <taxon>Candidatus Thermofonsia Clade 3</taxon>
    </lineage>
</organism>
<evidence type="ECO:0000313" key="3">
    <source>
        <dbReference type="EMBL" id="PJF47996.1"/>
    </source>
</evidence>
<dbReference type="Gene3D" id="2.60.40.1260">
    <property type="entry name" value="Lamin Tail domain"/>
    <property type="match status" value="1"/>
</dbReference>
<sequence>MTTAARRACYISPMQSPFRARNWIIFLLINVLVSAVTAFLVVQAFTQAVSRPATTRIVAAATQPIAAAADAAPPVAEGTNIPPAGDLFAAHQAAGTAEAVTLPPQPTATTQTLAQATRGTVPNVRISAVIYPGQRTREAVVIVNEGDAVDLTGWTLANPRGKAYTFGNVVLLKESFINLHTTSGVDVPTDLFWNQSEAVWRVGDEVVLRRGDEVIATYLVR</sequence>
<dbReference type="AlphaFoldDB" id="A0A2M8QDW6"/>
<evidence type="ECO:0000313" key="4">
    <source>
        <dbReference type="Proteomes" id="UP000230790"/>
    </source>
</evidence>
<dbReference type="InterPro" id="IPR036415">
    <property type="entry name" value="Lamin_tail_dom_sf"/>
</dbReference>
<proteinExistence type="predicted"/>
<reference evidence="3 4" key="1">
    <citation type="submission" date="2017-11" db="EMBL/GenBank/DDBJ databases">
        <title>Evolution of Phototrophy in the Chloroflexi Phylum Driven by Horizontal Gene Transfer.</title>
        <authorList>
            <person name="Ward L.M."/>
            <person name="Hemp J."/>
            <person name="Shih P.M."/>
            <person name="Mcglynn S.E."/>
            <person name="Fischer W."/>
        </authorList>
    </citation>
    <scope>NUCLEOTIDE SEQUENCE [LARGE SCALE GENOMIC DNA]</scope>
    <source>
        <strain evidence="3">JP3_7</strain>
    </source>
</reference>
<keyword evidence="1" id="KW-0812">Transmembrane</keyword>
<dbReference type="Proteomes" id="UP000230790">
    <property type="component" value="Unassembled WGS sequence"/>
</dbReference>
<accession>A0A2M8QDW6</accession>
<feature type="transmembrane region" description="Helical" evidence="1">
    <location>
        <begin position="23"/>
        <end position="45"/>
    </location>
</feature>
<name>A0A2M8QDW6_9CHLR</name>
<dbReference type="Pfam" id="PF00932">
    <property type="entry name" value="LTD"/>
    <property type="match status" value="1"/>
</dbReference>
<evidence type="ECO:0000256" key="1">
    <source>
        <dbReference type="SAM" id="Phobius"/>
    </source>
</evidence>
<keyword evidence="1" id="KW-0472">Membrane</keyword>